<dbReference type="EMBL" id="DAAXOJ010000003">
    <property type="protein sequence ID" value="HAG1890851.1"/>
    <property type="molecule type" value="Genomic_DNA"/>
</dbReference>
<sequence>MGNLSFRAEVRQDEYGRFLALVCKRTGHTVLTFSYENVMDCGTYDTFRHAMIMAHHQTCQRAHLRYAREIA</sequence>
<proteinExistence type="predicted"/>
<evidence type="ECO:0000313" key="1">
    <source>
        <dbReference type="EMBL" id="HAG1890851.1"/>
    </source>
</evidence>
<reference evidence="1" key="2">
    <citation type="submission" date="2020-02" db="EMBL/GenBank/DDBJ databases">
        <authorList>
            <consortium name="NCBI Pathogen Detection Project"/>
        </authorList>
    </citation>
    <scope>NUCLEOTIDE SEQUENCE</scope>
    <source>
        <strain evidence="1">MA.CK_94/00000542</strain>
    </source>
</reference>
<gene>
    <name evidence="1" type="ORF">G8W59_002852</name>
</gene>
<dbReference type="AlphaFoldDB" id="A0A759K8Z2"/>
<organism evidence="1">
    <name type="scientific">Salmonella enterica</name>
    <name type="common">Salmonella choleraesuis</name>
    <dbReference type="NCBI Taxonomy" id="28901"/>
    <lineage>
        <taxon>Bacteria</taxon>
        <taxon>Pseudomonadati</taxon>
        <taxon>Pseudomonadota</taxon>
        <taxon>Gammaproteobacteria</taxon>
        <taxon>Enterobacterales</taxon>
        <taxon>Enterobacteriaceae</taxon>
        <taxon>Salmonella</taxon>
    </lineage>
</organism>
<protein>
    <submittedName>
        <fullName evidence="1">Uncharacterized protein</fullName>
    </submittedName>
</protein>
<comment type="caution">
    <text evidence="1">The sequence shown here is derived from an EMBL/GenBank/DDBJ whole genome shotgun (WGS) entry which is preliminary data.</text>
</comment>
<accession>A0A759K8Z2</accession>
<name>A0A759K8Z2_SALER</name>
<reference evidence="1" key="1">
    <citation type="journal article" date="2018" name="Genome Biol.">
        <title>SKESA: strategic k-mer extension for scrupulous assemblies.</title>
        <authorList>
            <person name="Souvorov A."/>
            <person name="Agarwala R."/>
            <person name="Lipman D.J."/>
        </authorList>
    </citation>
    <scope>NUCLEOTIDE SEQUENCE</scope>
    <source>
        <strain evidence="1">MA.CK_94/00000542</strain>
    </source>
</reference>